<dbReference type="WBParaSite" id="Hba_05885">
    <property type="protein sequence ID" value="Hba_05885"/>
    <property type="gene ID" value="Hba_05885"/>
</dbReference>
<name>A0A1I7WL68_HETBA</name>
<dbReference type="Proteomes" id="UP000095283">
    <property type="component" value="Unplaced"/>
</dbReference>
<organism evidence="2 3">
    <name type="scientific">Heterorhabditis bacteriophora</name>
    <name type="common">Entomopathogenic nematode worm</name>
    <dbReference type="NCBI Taxonomy" id="37862"/>
    <lineage>
        <taxon>Eukaryota</taxon>
        <taxon>Metazoa</taxon>
        <taxon>Ecdysozoa</taxon>
        <taxon>Nematoda</taxon>
        <taxon>Chromadorea</taxon>
        <taxon>Rhabditida</taxon>
        <taxon>Rhabditina</taxon>
        <taxon>Rhabditomorpha</taxon>
        <taxon>Strongyloidea</taxon>
        <taxon>Heterorhabditidae</taxon>
        <taxon>Heterorhabditis</taxon>
    </lineage>
</organism>
<dbReference type="AlphaFoldDB" id="A0A1I7WL68"/>
<evidence type="ECO:0000313" key="2">
    <source>
        <dbReference type="Proteomes" id="UP000095283"/>
    </source>
</evidence>
<evidence type="ECO:0000313" key="3">
    <source>
        <dbReference type="WBParaSite" id="Hba_05885"/>
    </source>
</evidence>
<reference evidence="3" key="1">
    <citation type="submission" date="2016-11" db="UniProtKB">
        <authorList>
            <consortium name="WormBaseParasite"/>
        </authorList>
    </citation>
    <scope>IDENTIFICATION</scope>
</reference>
<feature type="region of interest" description="Disordered" evidence="1">
    <location>
        <begin position="255"/>
        <end position="289"/>
    </location>
</feature>
<evidence type="ECO:0000256" key="1">
    <source>
        <dbReference type="SAM" id="MobiDB-lite"/>
    </source>
</evidence>
<sequence>MPPSMLKSSNTSVRERVLAIERGQTTENSIIRARYVPDVRGVNRYKHFHVANSSSEAGRSLMGNTDKSSIASELPNLTQSIRVRSVQGYAQGTDENNGMEKPRRGKRSVLPQLGLTHFTFKPQKEKDICDYIEHQAKVALALSDSQSSTNTTRSNHSGIRLNDHLTMTSIQMQTGPRTFASLGTRQNGLIINKPSSSNLDVSMPPRSKSAHNITAEATSGEVSNVQEANTGGSVSSRATREIATQTLNKVKKSTTSVEFLDPSGKGRGTQTDLPSVGISRPRRKSEVSRSINDIEEREVLFQVIEDALGETIDRYSRIRTNQIIANSARKQAQIWRDAKDFIAMELVPKSIQLANRSRSTSKTAAEITKQSSIDIVSTND</sequence>
<accession>A0A1I7WL68</accession>
<protein>
    <submittedName>
        <fullName evidence="3">Uncharacterized protein</fullName>
    </submittedName>
</protein>
<proteinExistence type="predicted"/>
<keyword evidence="2" id="KW-1185">Reference proteome</keyword>